<keyword evidence="3" id="KW-1185">Reference proteome</keyword>
<evidence type="ECO:0000256" key="1">
    <source>
        <dbReference type="SAM" id="MobiDB-lite"/>
    </source>
</evidence>
<feature type="region of interest" description="Disordered" evidence="1">
    <location>
        <begin position="59"/>
        <end position="85"/>
    </location>
</feature>
<feature type="compositionally biased region" description="Polar residues" evidence="1">
    <location>
        <begin position="63"/>
        <end position="75"/>
    </location>
</feature>
<name>A0A4Y2R3J9_ARAVE</name>
<proteinExistence type="predicted"/>
<feature type="non-terminal residue" evidence="2">
    <location>
        <position position="1"/>
    </location>
</feature>
<dbReference type="EMBL" id="BGPR01142340">
    <property type="protein sequence ID" value="GBN70254.1"/>
    <property type="molecule type" value="Genomic_DNA"/>
</dbReference>
<dbReference type="Proteomes" id="UP000499080">
    <property type="component" value="Unassembled WGS sequence"/>
</dbReference>
<gene>
    <name evidence="2" type="ORF">AVEN_176534_1</name>
</gene>
<organism evidence="2 3">
    <name type="scientific">Araneus ventricosus</name>
    <name type="common">Orbweaver spider</name>
    <name type="synonym">Epeira ventricosa</name>
    <dbReference type="NCBI Taxonomy" id="182803"/>
    <lineage>
        <taxon>Eukaryota</taxon>
        <taxon>Metazoa</taxon>
        <taxon>Ecdysozoa</taxon>
        <taxon>Arthropoda</taxon>
        <taxon>Chelicerata</taxon>
        <taxon>Arachnida</taxon>
        <taxon>Araneae</taxon>
        <taxon>Araneomorphae</taxon>
        <taxon>Entelegynae</taxon>
        <taxon>Araneoidea</taxon>
        <taxon>Araneidae</taxon>
        <taxon>Araneus</taxon>
    </lineage>
</organism>
<sequence length="85" mass="9835">DFFLLASLKPGVFGRKLYELDSSNLGGHLPYHPIPCYNFPFRRREMGYDWQGQLDPLPRFSPKRSQNLTSSQKKPTASLGMKEFK</sequence>
<evidence type="ECO:0000313" key="3">
    <source>
        <dbReference type="Proteomes" id="UP000499080"/>
    </source>
</evidence>
<protein>
    <submittedName>
        <fullName evidence="2">Uncharacterized protein</fullName>
    </submittedName>
</protein>
<dbReference type="AlphaFoldDB" id="A0A4Y2R3J9"/>
<comment type="caution">
    <text evidence="2">The sequence shown here is derived from an EMBL/GenBank/DDBJ whole genome shotgun (WGS) entry which is preliminary data.</text>
</comment>
<evidence type="ECO:0000313" key="2">
    <source>
        <dbReference type="EMBL" id="GBN70254.1"/>
    </source>
</evidence>
<reference evidence="2 3" key="1">
    <citation type="journal article" date="2019" name="Sci. Rep.">
        <title>Orb-weaving spider Araneus ventricosus genome elucidates the spidroin gene catalogue.</title>
        <authorList>
            <person name="Kono N."/>
            <person name="Nakamura H."/>
            <person name="Ohtoshi R."/>
            <person name="Moran D.A.P."/>
            <person name="Shinohara A."/>
            <person name="Yoshida Y."/>
            <person name="Fujiwara M."/>
            <person name="Mori M."/>
            <person name="Tomita M."/>
            <person name="Arakawa K."/>
        </authorList>
    </citation>
    <scope>NUCLEOTIDE SEQUENCE [LARGE SCALE GENOMIC DNA]</scope>
</reference>
<accession>A0A4Y2R3J9</accession>